<protein>
    <submittedName>
        <fullName evidence="3">Uncharacterized protein</fullName>
    </submittedName>
</protein>
<feature type="region of interest" description="Disordered" evidence="1">
    <location>
        <begin position="330"/>
        <end position="353"/>
    </location>
</feature>
<dbReference type="AlphaFoldDB" id="A0A9K3LNM9"/>
<keyword evidence="2" id="KW-0812">Transmembrane</keyword>
<accession>A0A9K3LNM9</accession>
<evidence type="ECO:0000313" key="3">
    <source>
        <dbReference type="EMBL" id="KAG7365780.1"/>
    </source>
</evidence>
<organism evidence="3 4">
    <name type="scientific">Nitzschia inconspicua</name>
    <dbReference type="NCBI Taxonomy" id="303405"/>
    <lineage>
        <taxon>Eukaryota</taxon>
        <taxon>Sar</taxon>
        <taxon>Stramenopiles</taxon>
        <taxon>Ochrophyta</taxon>
        <taxon>Bacillariophyta</taxon>
        <taxon>Bacillariophyceae</taxon>
        <taxon>Bacillariophycidae</taxon>
        <taxon>Bacillariales</taxon>
        <taxon>Bacillariaceae</taxon>
        <taxon>Nitzschia</taxon>
    </lineage>
</organism>
<feature type="compositionally biased region" description="Polar residues" evidence="1">
    <location>
        <begin position="682"/>
        <end position="695"/>
    </location>
</feature>
<reference evidence="3" key="2">
    <citation type="submission" date="2021-04" db="EMBL/GenBank/DDBJ databases">
        <authorList>
            <person name="Podell S."/>
        </authorList>
    </citation>
    <scope>NUCLEOTIDE SEQUENCE</scope>
    <source>
        <strain evidence="3">Hildebrandi</strain>
    </source>
</reference>
<comment type="caution">
    <text evidence="3">The sequence shown here is derived from an EMBL/GenBank/DDBJ whole genome shotgun (WGS) entry which is preliminary data.</text>
</comment>
<evidence type="ECO:0000256" key="2">
    <source>
        <dbReference type="SAM" id="Phobius"/>
    </source>
</evidence>
<feature type="region of interest" description="Disordered" evidence="1">
    <location>
        <begin position="100"/>
        <end position="119"/>
    </location>
</feature>
<feature type="transmembrane region" description="Helical" evidence="2">
    <location>
        <begin position="556"/>
        <end position="579"/>
    </location>
</feature>
<feature type="region of interest" description="Disordered" evidence="1">
    <location>
        <begin position="372"/>
        <end position="397"/>
    </location>
</feature>
<dbReference type="Proteomes" id="UP000693970">
    <property type="component" value="Unassembled WGS sequence"/>
</dbReference>
<proteinExistence type="predicted"/>
<feature type="compositionally biased region" description="Acidic residues" evidence="1">
    <location>
        <begin position="334"/>
        <end position="353"/>
    </location>
</feature>
<evidence type="ECO:0000313" key="4">
    <source>
        <dbReference type="Proteomes" id="UP000693970"/>
    </source>
</evidence>
<reference evidence="3" key="1">
    <citation type="journal article" date="2021" name="Sci. Rep.">
        <title>Diploid genomic architecture of Nitzschia inconspicua, an elite biomass production diatom.</title>
        <authorList>
            <person name="Oliver A."/>
            <person name="Podell S."/>
            <person name="Pinowska A."/>
            <person name="Traller J.C."/>
            <person name="Smith S.R."/>
            <person name="McClure R."/>
            <person name="Beliaev A."/>
            <person name="Bohutskyi P."/>
            <person name="Hill E.A."/>
            <person name="Rabines A."/>
            <person name="Zheng H."/>
            <person name="Allen L.Z."/>
            <person name="Kuo A."/>
            <person name="Grigoriev I.V."/>
            <person name="Allen A.E."/>
            <person name="Hazlebeck D."/>
            <person name="Allen E.E."/>
        </authorList>
    </citation>
    <scope>NUCLEOTIDE SEQUENCE</scope>
    <source>
        <strain evidence="3">Hildebrandi</strain>
    </source>
</reference>
<name>A0A9K3LNM9_9STRA</name>
<keyword evidence="2" id="KW-1133">Transmembrane helix</keyword>
<feature type="compositionally biased region" description="Basic and acidic residues" evidence="1">
    <location>
        <begin position="100"/>
        <end position="109"/>
    </location>
</feature>
<sequence length="695" mass="78284">MAPPVHPQLLLLAHNTTTTTITSKSSLWDSLWLFCRKTTVRKVESESSLQEEYEWIQQDRISYLQTYRQEEEEQGVVFSTNADIDDTSIDVVGVAEGKKKERTDYDFRRSTPPPPPPPTSVILPDFASSLRVVQKQRRNLDSGEQEEQLQLIVDQHSRLLDDDDKHREGDTAHLEIDCNDVNFDYEGDQLEACKEQYDSASPTPAETDLSTIFPALGSNNGPGSEDIEFGPSVNTISPTEFVADDAFGGGPGHGANEGSVPPLPPITIANGIRLHVSMAIIHLENLTHENTDTIVTMCLRTISRVLNRYSHVVYVRDYLRTPERRQQLHGELAVFEDEEKQQSDDDDDHDDDDDIRKLQLINLERNLRQRTIDESNNINNNNKDRQRTLGAHDTSSNSTNKQVKLILNNVHIQESPHMKNWYVIYADYAVYWMDSGRPILQSQVLWEINNGCDDVLDISLHRDDYWHLLTSLHFGQDLVLRKPDIEQPYQSYEKGLADCQDLGDEYDLDPFLPGSVGGGPASMEIQDEEPSTNGTATYPYVIATTASEIVWGTREWLGLALFLSTMVFAVSVLLIAAVLNERQRKQELWGVNLTEAGVNDFLGVGWRYTQEEARAAVAAATLENDNNYNINTNEEDGDDDTPQLFLQVYDKGRLGYNDENSMLQGGIERLNPFGGDEMVDPPNSSTAPTTMTPPH</sequence>
<dbReference type="OrthoDB" id="49504at2759"/>
<evidence type="ECO:0000256" key="1">
    <source>
        <dbReference type="SAM" id="MobiDB-lite"/>
    </source>
</evidence>
<feature type="region of interest" description="Disordered" evidence="1">
    <location>
        <begin position="674"/>
        <end position="695"/>
    </location>
</feature>
<keyword evidence="2" id="KW-0472">Membrane</keyword>
<dbReference type="EMBL" id="JAGRRH010000007">
    <property type="protein sequence ID" value="KAG7365780.1"/>
    <property type="molecule type" value="Genomic_DNA"/>
</dbReference>
<keyword evidence="4" id="KW-1185">Reference proteome</keyword>
<gene>
    <name evidence="3" type="ORF">IV203_028450</name>
</gene>